<evidence type="ECO:0008006" key="4">
    <source>
        <dbReference type="Google" id="ProtNLM"/>
    </source>
</evidence>
<dbReference type="NCBIfam" id="TIGR03696">
    <property type="entry name" value="Rhs_assc_core"/>
    <property type="match status" value="1"/>
</dbReference>
<gene>
    <name evidence="2" type="ORF">GCL60_04060</name>
</gene>
<dbReference type="InterPro" id="IPR003615">
    <property type="entry name" value="HNH_nuc"/>
</dbReference>
<feature type="region of interest" description="Disordered" evidence="1">
    <location>
        <begin position="390"/>
        <end position="419"/>
    </location>
</feature>
<feature type="compositionally biased region" description="Gly residues" evidence="1">
    <location>
        <begin position="215"/>
        <end position="230"/>
    </location>
</feature>
<feature type="region of interest" description="Disordered" evidence="1">
    <location>
        <begin position="162"/>
        <end position="232"/>
    </location>
</feature>
<evidence type="ECO:0000256" key="1">
    <source>
        <dbReference type="SAM" id="MobiDB-lite"/>
    </source>
</evidence>
<organism evidence="2 3">
    <name type="scientific">Silvanigrella paludirubra</name>
    <dbReference type="NCBI Taxonomy" id="2499159"/>
    <lineage>
        <taxon>Bacteria</taxon>
        <taxon>Pseudomonadati</taxon>
        <taxon>Bdellovibrionota</taxon>
        <taxon>Oligoflexia</taxon>
        <taxon>Silvanigrellales</taxon>
        <taxon>Silvanigrellaceae</taxon>
        <taxon>Silvanigrella</taxon>
    </lineage>
</organism>
<keyword evidence="3" id="KW-1185">Reference proteome</keyword>
<protein>
    <recommendedName>
        <fullName evidence="4">HNH nuclease domain-containing protein</fullName>
    </recommendedName>
</protein>
<dbReference type="AlphaFoldDB" id="A0A6N6VSX9"/>
<sequence length="419" mass="44067">MQSRKELVIKDHVGAVSQVIDIDSHKIVERNASEPFGLSRGIPLLSKSILASYKEVGNRQDVSLYTNPQSNMRDNWEGKSFEILGSSNSNELQGMRGTEVFAKGKFSASTGLSNMGVRTLDSARGVWLSPDLYMGRNLEGIVDNPLEANLFQYANNNPITNNDPTGMASWNDTKSKINDACNGKVSSGNSGHDMTKSPGNGGKNDHSNNSRPDIAGGGGRSPSGGNGGSSAGSARVGITASFNSFDMLRCGIPIAFGAGLIAASVASQTAALAATVPSGGISIIATSPVSSKMAFDGGIMALVGLKCISDILMNASSGSGGGGDYSNLKDSKSAGPGKNFTSSQKQKIIEANKAKNNGVVKSDKSYIDLVKPQKSEKGVTPNRNEWQIDHITPKDKGGTNSFSNAQVLSRQENRIKWNK</sequence>
<feature type="compositionally biased region" description="Polar residues" evidence="1">
    <location>
        <begin position="162"/>
        <end position="172"/>
    </location>
</feature>
<feature type="compositionally biased region" description="Polar residues" evidence="1">
    <location>
        <begin position="398"/>
        <end position="410"/>
    </location>
</feature>
<dbReference type="Gene3D" id="1.10.30.50">
    <property type="match status" value="1"/>
</dbReference>
<reference evidence="2 3" key="1">
    <citation type="submission" date="2019-10" db="EMBL/GenBank/DDBJ databases">
        <title>New species of Slilvanegrellaceae.</title>
        <authorList>
            <person name="Pitt A."/>
            <person name="Hahn M.W."/>
        </authorList>
    </citation>
    <scope>NUCLEOTIDE SEQUENCE [LARGE SCALE GENOMIC DNA]</scope>
    <source>
        <strain evidence="2 3">SP-Ram-0.45-NSY-1</strain>
    </source>
</reference>
<dbReference type="Proteomes" id="UP000437748">
    <property type="component" value="Unassembled WGS sequence"/>
</dbReference>
<comment type="caution">
    <text evidence="2">The sequence shown here is derived from an EMBL/GenBank/DDBJ whole genome shotgun (WGS) entry which is preliminary data.</text>
</comment>
<dbReference type="EMBL" id="WFLM01000002">
    <property type="protein sequence ID" value="KAB8039435.1"/>
    <property type="molecule type" value="Genomic_DNA"/>
</dbReference>
<accession>A0A6N6VSX9</accession>
<feature type="region of interest" description="Disordered" evidence="1">
    <location>
        <begin position="322"/>
        <end position="343"/>
    </location>
</feature>
<name>A0A6N6VSX9_9BACT</name>
<proteinExistence type="predicted"/>
<dbReference type="CDD" id="cd00085">
    <property type="entry name" value="HNHc"/>
    <property type="match status" value="1"/>
</dbReference>
<dbReference type="Gene3D" id="2.180.10.10">
    <property type="entry name" value="RHS repeat-associated core"/>
    <property type="match status" value="1"/>
</dbReference>
<dbReference type="InterPro" id="IPR022385">
    <property type="entry name" value="Rhs_assc_core"/>
</dbReference>
<evidence type="ECO:0000313" key="2">
    <source>
        <dbReference type="EMBL" id="KAB8039435.1"/>
    </source>
</evidence>
<evidence type="ECO:0000313" key="3">
    <source>
        <dbReference type="Proteomes" id="UP000437748"/>
    </source>
</evidence>